<protein>
    <submittedName>
        <fullName evidence="2">FlgN protein</fullName>
    </submittedName>
</protein>
<proteinExistence type="predicted"/>
<dbReference type="AlphaFoldDB" id="A0A2S6G0M6"/>
<reference evidence="2 3" key="1">
    <citation type="submission" date="2018-02" db="EMBL/GenBank/DDBJ databases">
        <title>Genomic Encyclopedia of Archaeal and Bacterial Type Strains, Phase II (KMG-II): from individual species to whole genera.</title>
        <authorList>
            <person name="Goeker M."/>
        </authorList>
    </citation>
    <scope>NUCLEOTIDE SEQUENCE [LARGE SCALE GENOMIC DNA]</scope>
    <source>
        <strain evidence="2 3">DSM 15099</strain>
    </source>
</reference>
<dbReference type="SUPFAM" id="SSF140566">
    <property type="entry name" value="FlgN-like"/>
    <property type="match status" value="1"/>
</dbReference>
<gene>
    <name evidence="2" type="ORF">BD821_101143</name>
</gene>
<dbReference type="RefSeq" id="WP_104408873.1">
    <property type="nucleotide sequence ID" value="NZ_PTIS01000001.1"/>
</dbReference>
<comment type="caution">
    <text evidence="2">The sequence shown here is derived from an EMBL/GenBank/DDBJ whole genome shotgun (WGS) entry which is preliminary data.</text>
</comment>
<accession>A0A2S6G0M6</accession>
<evidence type="ECO:0000256" key="1">
    <source>
        <dbReference type="ARBA" id="ARBA00022795"/>
    </source>
</evidence>
<dbReference type="Pfam" id="PF05130">
    <property type="entry name" value="FlgN"/>
    <property type="match status" value="1"/>
</dbReference>
<dbReference type="InterPro" id="IPR036679">
    <property type="entry name" value="FlgN-like_sf"/>
</dbReference>
<dbReference type="EMBL" id="PTIS01000001">
    <property type="protein sequence ID" value="PPK49482.1"/>
    <property type="molecule type" value="Genomic_DNA"/>
</dbReference>
<evidence type="ECO:0000313" key="3">
    <source>
        <dbReference type="Proteomes" id="UP000239863"/>
    </source>
</evidence>
<dbReference type="InterPro" id="IPR007809">
    <property type="entry name" value="FlgN-like"/>
</dbReference>
<dbReference type="Gene3D" id="1.20.58.300">
    <property type="entry name" value="FlgN-like"/>
    <property type="match status" value="1"/>
</dbReference>
<name>A0A2S6G0M6_9CLOT</name>
<keyword evidence="1" id="KW-1005">Bacterial flagellum biogenesis</keyword>
<dbReference type="GO" id="GO:0044780">
    <property type="term" value="P:bacterial-type flagellum assembly"/>
    <property type="evidence" value="ECO:0007669"/>
    <property type="project" value="InterPro"/>
</dbReference>
<sequence length="136" mass="15587">MREELKDIMDEEAKCLGELLELLNLQHDYILKKDVFKLEAIIEDIEKCNKTIAKAEVKRRAITKGRAMSEVIKELHSDDLEDSYINVKNILSSLIIQKDTNEMILKQGIVYTGKILNIINPNRPNTTYNSLGKIGK</sequence>
<evidence type="ECO:0000313" key="2">
    <source>
        <dbReference type="EMBL" id="PPK49482.1"/>
    </source>
</evidence>
<organism evidence="2 3">
    <name type="scientific">Clostridium algidicarnis DSM 15099</name>
    <dbReference type="NCBI Taxonomy" id="1121295"/>
    <lineage>
        <taxon>Bacteria</taxon>
        <taxon>Bacillati</taxon>
        <taxon>Bacillota</taxon>
        <taxon>Clostridia</taxon>
        <taxon>Eubacteriales</taxon>
        <taxon>Clostridiaceae</taxon>
        <taxon>Clostridium</taxon>
    </lineage>
</organism>
<dbReference type="STRING" id="37659.GCA_000703125_02815"/>
<dbReference type="Proteomes" id="UP000239863">
    <property type="component" value="Unassembled WGS sequence"/>
</dbReference>
<dbReference type="OrthoDB" id="1755640at2"/>